<comment type="catalytic activity">
    <reaction evidence="7 13">
        <text>UDP-N-acetyl-alpha-D-muramoyl-L-alanyl-D-glutamate + meso-2,6-diaminopimelate + ATP = UDP-N-acetyl-alpha-D-muramoyl-L-alanyl-gamma-D-glutamyl-meso-2,6-diaminopimelate + ADP + phosphate + H(+)</text>
        <dbReference type="Rhea" id="RHEA:23676"/>
        <dbReference type="ChEBI" id="CHEBI:15378"/>
        <dbReference type="ChEBI" id="CHEBI:30616"/>
        <dbReference type="ChEBI" id="CHEBI:43474"/>
        <dbReference type="ChEBI" id="CHEBI:57791"/>
        <dbReference type="ChEBI" id="CHEBI:83900"/>
        <dbReference type="ChEBI" id="CHEBI:83905"/>
        <dbReference type="ChEBI" id="CHEBI:456216"/>
        <dbReference type="EC" id="6.3.2.13"/>
    </reaction>
</comment>
<evidence type="ECO:0000256" key="9">
    <source>
        <dbReference type="ARBA" id="ARBA00072883"/>
    </source>
</evidence>
<evidence type="ECO:0000259" key="16">
    <source>
        <dbReference type="Pfam" id="PF02875"/>
    </source>
</evidence>
<keyword evidence="4 13" id="KW-0573">Peptidoglycan synthesis</keyword>
<feature type="modified residue" description="N6-carboxylysine" evidence="13">
    <location>
        <position position="225"/>
    </location>
</feature>
<dbReference type="Proteomes" id="UP001302494">
    <property type="component" value="Chromosome"/>
</dbReference>
<sequence>MTLQELLASLDTVVREGNLQAEVVFVTEDSRQVKPGSVFVAIKGEHYDGHQFVRLAQKHGAVGVVVEEGFEIQNPPLAGNSSALIRVTNSRKALGLLAAKLSGMPSAHLRMVGVTGTNGKTTVTHLAKSLLEAQGHHVGLLGTVGYVFGTERRVASHTTPAPVELQNMLSAMVNAGMDVAVMEVSSHALALDRIAGCEFDIVVFTNLTQDHLDFHHTLDAYFQAKLRLFTEYVDSGQKTRPKRALINADDERASLILQHCSIPTWTYGLHSHADIKAESVRLSMVGTEFLVNSPKGPLTINSQLVGEHNVSNMLAAIGIGLEMGMTVPMIEQAVQSVANVPGRFERINEGQPFTVVVDYAHTEDALYRLLRAAQAITKGRIITLFGCGGDRDPGKRPKMGQVAARHSNVVIVTSDNPRTENPETILNQIEQGIQSLLPAERCPYRIITDRAEAIHAAVSEARDGDLLLIAGKGHEDYQILGTQKIHFDDREEARKAIHRQMGSR</sequence>
<dbReference type="FunFam" id="3.90.190.20:FF:000006">
    <property type="entry name" value="UDP-N-acetylmuramoyl-L-alanyl-D-glutamate--2,6-diaminopimelate ligase"/>
    <property type="match status" value="1"/>
</dbReference>
<comment type="cofactor">
    <cofactor evidence="13">
        <name>Mg(2+)</name>
        <dbReference type="ChEBI" id="CHEBI:18420"/>
    </cofactor>
</comment>
<dbReference type="SUPFAM" id="SSF53623">
    <property type="entry name" value="MurD-like peptide ligases, catalytic domain"/>
    <property type="match status" value="1"/>
</dbReference>
<evidence type="ECO:0000313" key="18">
    <source>
        <dbReference type="EMBL" id="WNM61562.1"/>
    </source>
</evidence>
<evidence type="ECO:0000256" key="11">
    <source>
        <dbReference type="ARBA" id="ARBA00076158"/>
    </source>
</evidence>
<dbReference type="InterPro" id="IPR036565">
    <property type="entry name" value="Mur-like_cat_sf"/>
</dbReference>
<dbReference type="NCBIfam" id="NF001124">
    <property type="entry name" value="PRK00139.1-2"/>
    <property type="match status" value="1"/>
</dbReference>
<dbReference type="RefSeq" id="WP_312743906.1">
    <property type="nucleotide sequence ID" value="NZ_CP116968.1"/>
</dbReference>
<dbReference type="Gene3D" id="3.40.1390.10">
    <property type="entry name" value="MurE/MurF, N-terminal domain"/>
    <property type="match status" value="1"/>
</dbReference>
<protein>
    <recommendedName>
        <fullName evidence="9 13">UDP-N-acetylmuramoyl-L-alanyl-D-glutamate--2,6-diaminopimelate ligase</fullName>
        <ecNumber evidence="8 13">6.3.2.13</ecNumber>
    </recommendedName>
    <alternativeName>
        <fullName evidence="10 13">Meso-A2pm-adding enzyme</fullName>
    </alternativeName>
    <alternativeName>
        <fullName evidence="11 13">Meso-diaminopimelate-adding enzyme</fullName>
    </alternativeName>
    <alternativeName>
        <fullName evidence="12 13">UDP-MurNAc-L-Ala-D-Glu:meso-diaminopimelate ligase</fullName>
    </alternativeName>
    <alternativeName>
        <fullName evidence="13">UDP-MurNAc-tripeptide synthetase</fullName>
    </alternativeName>
    <alternativeName>
        <fullName evidence="13">UDP-N-acetylmuramyl-tripeptide synthetase</fullName>
    </alternativeName>
</protein>
<keyword evidence="13 18" id="KW-0436">Ligase</keyword>
<feature type="domain" description="Mur ligase C-terminal" evidence="16">
    <location>
        <begin position="342"/>
        <end position="473"/>
    </location>
</feature>
<feature type="binding site" evidence="13">
    <location>
        <begin position="116"/>
        <end position="122"/>
    </location>
    <ligand>
        <name>ATP</name>
        <dbReference type="ChEBI" id="CHEBI:30616"/>
    </ligand>
</feature>
<comment type="function">
    <text evidence="13">Catalyzes the addition of meso-diaminopimelic acid to the nucleotide precursor UDP-N-acetylmuramoyl-L-alanyl-D-glutamate (UMAG) in the biosynthesis of bacterial cell-wall peptidoglycan.</text>
</comment>
<evidence type="ECO:0000256" key="7">
    <source>
        <dbReference type="ARBA" id="ARBA00050251"/>
    </source>
</evidence>
<dbReference type="GO" id="GO:0005524">
    <property type="term" value="F:ATP binding"/>
    <property type="evidence" value="ECO:0007669"/>
    <property type="project" value="UniProtKB-UniRule"/>
</dbReference>
<dbReference type="Gene3D" id="3.90.190.20">
    <property type="entry name" value="Mur ligase, C-terminal domain"/>
    <property type="match status" value="1"/>
</dbReference>
<name>A0AA96GIE1_9BACT</name>
<evidence type="ECO:0000256" key="1">
    <source>
        <dbReference type="ARBA" id="ARBA00005898"/>
    </source>
</evidence>
<evidence type="ECO:0000256" key="3">
    <source>
        <dbReference type="ARBA" id="ARBA00022960"/>
    </source>
</evidence>
<feature type="binding site" evidence="13">
    <location>
        <begin position="158"/>
        <end position="159"/>
    </location>
    <ligand>
        <name>UDP-N-acetyl-alpha-D-muramoyl-L-alanyl-D-glutamate</name>
        <dbReference type="ChEBI" id="CHEBI:83900"/>
    </ligand>
</feature>
<feature type="binding site" evidence="13">
    <location>
        <position position="185"/>
    </location>
    <ligand>
        <name>UDP-N-acetyl-alpha-D-muramoyl-L-alanyl-D-glutamate</name>
        <dbReference type="ChEBI" id="CHEBI:83900"/>
    </ligand>
</feature>
<dbReference type="GO" id="GO:0009252">
    <property type="term" value="P:peptidoglycan biosynthetic process"/>
    <property type="evidence" value="ECO:0007669"/>
    <property type="project" value="UniProtKB-UniRule"/>
</dbReference>
<evidence type="ECO:0000256" key="12">
    <source>
        <dbReference type="ARBA" id="ARBA00081560"/>
    </source>
</evidence>
<feature type="binding site" evidence="13">
    <location>
        <position position="391"/>
    </location>
    <ligand>
        <name>meso-2,6-diaminopimelate</name>
        <dbReference type="ChEBI" id="CHEBI:57791"/>
    </ligand>
</feature>
<keyword evidence="13" id="KW-0067">ATP-binding</keyword>
<proteinExistence type="inferred from homology"/>
<dbReference type="GO" id="GO:0051301">
    <property type="term" value="P:cell division"/>
    <property type="evidence" value="ECO:0007669"/>
    <property type="project" value="UniProtKB-KW"/>
</dbReference>
<keyword evidence="13" id="KW-0963">Cytoplasm</keyword>
<evidence type="ECO:0000259" key="15">
    <source>
        <dbReference type="Pfam" id="PF01225"/>
    </source>
</evidence>
<gene>
    <name evidence="13" type="primary">murE</name>
    <name evidence="18" type="ORF">PQG83_17655</name>
</gene>
<dbReference type="HAMAP" id="MF_00208">
    <property type="entry name" value="MurE"/>
    <property type="match status" value="1"/>
</dbReference>
<dbReference type="GO" id="GO:0005737">
    <property type="term" value="C:cytoplasm"/>
    <property type="evidence" value="ECO:0007669"/>
    <property type="project" value="UniProtKB-SubCell"/>
</dbReference>
<feature type="binding site" evidence="13">
    <location>
        <position position="193"/>
    </location>
    <ligand>
        <name>UDP-N-acetyl-alpha-D-muramoyl-L-alanyl-D-glutamate</name>
        <dbReference type="ChEBI" id="CHEBI:83900"/>
    </ligand>
</feature>
<keyword evidence="13" id="KW-0547">Nucleotide-binding</keyword>
<accession>A0AA96GIE1</accession>
<dbReference type="InterPro" id="IPR000713">
    <property type="entry name" value="Mur_ligase_N"/>
</dbReference>
<dbReference type="KEGG" id="nneo:PQG83_17655"/>
<feature type="binding site" evidence="13">
    <location>
        <position position="30"/>
    </location>
    <ligand>
        <name>UDP-N-acetyl-alpha-D-muramoyl-L-alanyl-D-glutamate</name>
        <dbReference type="ChEBI" id="CHEBI:83900"/>
    </ligand>
</feature>
<comment type="caution">
    <text evidence="13">Lacks conserved residue(s) required for the propagation of feature annotation.</text>
</comment>
<dbReference type="Pfam" id="PF01225">
    <property type="entry name" value="Mur_ligase"/>
    <property type="match status" value="1"/>
</dbReference>
<dbReference type="GO" id="GO:0000287">
    <property type="term" value="F:magnesium ion binding"/>
    <property type="evidence" value="ECO:0007669"/>
    <property type="project" value="UniProtKB-UniRule"/>
</dbReference>
<evidence type="ECO:0000313" key="19">
    <source>
        <dbReference type="Proteomes" id="UP001302494"/>
    </source>
</evidence>
<dbReference type="PANTHER" id="PTHR23135:SF4">
    <property type="entry name" value="UDP-N-ACETYLMURAMOYL-L-ALANYL-D-GLUTAMATE--2,6-DIAMINOPIMELATE LIGASE MURE HOMOLOG, CHLOROPLASTIC"/>
    <property type="match status" value="1"/>
</dbReference>
<feature type="domain" description="Mur ligase central" evidence="17">
    <location>
        <begin position="114"/>
        <end position="319"/>
    </location>
</feature>
<dbReference type="GO" id="GO:0008765">
    <property type="term" value="F:UDP-N-acetylmuramoylalanyl-D-glutamate-2,6-diaminopimelate ligase activity"/>
    <property type="evidence" value="ECO:0007669"/>
    <property type="project" value="UniProtKB-UniRule"/>
</dbReference>
<dbReference type="InterPro" id="IPR005761">
    <property type="entry name" value="UDP-N-AcMur-Glu-dNH2Pim_ligase"/>
</dbReference>
<evidence type="ECO:0000256" key="2">
    <source>
        <dbReference type="ARBA" id="ARBA00022618"/>
    </source>
</evidence>
<evidence type="ECO:0000256" key="10">
    <source>
        <dbReference type="ARBA" id="ARBA00075482"/>
    </source>
</evidence>
<dbReference type="EC" id="6.3.2.13" evidence="8 13"/>
<dbReference type="InterPro" id="IPR036615">
    <property type="entry name" value="Mur_ligase_C_dom_sf"/>
</dbReference>
<evidence type="ECO:0000256" key="14">
    <source>
        <dbReference type="RuleBase" id="RU004135"/>
    </source>
</evidence>
<comment type="pathway">
    <text evidence="13 14">Cell wall biogenesis; peptidoglycan biosynthesis.</text>
</comment>
<keyword evidence="3 13" id="KW-0133">Cell shape</keyword>
<dbReference type="GO" id="GO:0071555">
    <property type="term" value="P:cell wall organization"/>
    <property type="evidence" value="ECO:0007669"/>
    <property type="project" value="UniProtKB-KW"/>
</dbReference>
<dbReference type="Gene3D" id="3.40.1190.10">
    <property type="entry name" value="Mur-like, catalytic domain"/>
    <property type="match status" value="1"/>
</dbReference>
<dbReference type="Pfam" id="PF02875">
    <property type="entry name" value="Mur_ligase_C"/>
    <property type="match status" value="1"/>
</dbReference>
<dbReference type="PANTHER" id="PTHR23135">
    <property type="entry name" value="MUR LIGASE FAMILY MEMBER"/>
    <property type="match status" value="1"/>
</dbReference>
<comment type="similarity">
    <text evidence="1 13">Belongs to the MurCDEF family. MurE subfamily.</text>
</comment>
<feature type="binding site" evidence="13">
    <location>
        <position position="475"/>
    </location>
    <ligand>
        <name>meso-2,6-diaminopimelate</name>
        <dbReference type="ChEBI" id="CHEBI:57791"/>
    </ligand>
</feature>
<keyword evidence="2 13" id="KW-0132">Cell division</keyword>
<dbReference type="NCBIfam" id="NF001126">
    <property type="entry name" value="PRK00139.1-4"/>
    <property type="match status" value="1"/>
</dbReference>
<keyword evidence="6 13" id="KW-0961">Cell wall biogenesis/degradation</keyword>
<dbReference type="EMBL" id="CP116968">
    <property type="protein sequence ID" value="WNM61562.1"/>
    <property type="molecule type" value="Genomic_DNA"/>
</dbReference>
<keyword evidence="19" id="KW-1185">Reference proteome</keyword>
<evidence type="ECO:0000256" key="13">
    <source>
        <dbReference type="HAMAP-Rule" id="MF_00208"/>
    </source>
</evidence>
<dbReference type="InterPro" id="IPR013221">
    <property type="entry name" value="Mur_ligase_cen"/>
</dbReference>
<reference evidence="18 19" key="1">
    <citation type="submission" date="2023-01" db="EMBL/GenBank/DDBJ databases">
        <title>Cultivation and genomic characterization of new, ubiquitous marine nitrite-oxidizing bacteria from the Nitrospirales.</title>
        <authorList>
            <person name="Mueller A.J."/>
            <person name="Daebeler A."/>
            <person name="Herbold C.W."/>
            <person name="Kirkegaard R.H."/>
            <person name="Daims H."/>
        </authorList>
    </citation>
    <scope>NUCLEOTIDE SEQUENCE [LARGE SCALE GENOMIC DNA]</scope>
    <source>
        <strain evidence="18 19">DK</strain>
    </source>
</reference>
<dbReference type="SUPFAM" id="SSF53244">
    <property type="entry name" value="MurD-like peptide ligases, peptide-binding domain"/>
    <property type="match status" value="1"/>
</dbReference>
<feature type="short sequence motif" description="Meso-diaminopimelate recognition motif" evidence="13">
    <location>
        <begin position="415"/>
        <end position="418"/>
    </location>
</feature>
<dbReference type="AlphaFoldDB" id="A0AA96GIE1"/>
<evidence type="ECO:0000256" key="6">
    <source>
        <dbReference type="ARBA" id="ARBA00023316"/>
    </source>
</evidence>
<evidence type="ECO:0000256" key="8">
    <source>
        <dbReference type="ARBA" id="ARBA00066633"/>
    </source>
</evidence>
<feature type="binding site" evidence="13">
    <location>
        <position position="471"/>
    </location>
    <ligand>
        <name>meso-2,6-diaminopimelate</name>
        <dbReference type="ChEBI" id="CHEBI:57791"/>
    </ligand>
</feature>
<dbReference type="SUPFAM" id="SSF63418">
    <property type="entry name" value="MurE/MurF N-terminal domain"/>
    <property type="match status" value="1"/>
</dbReference>
<comment type="PTM">
    <text evidence="13">Carboxylation is probably crucial for Mg(2+) binding and, consequently, for the gamma-phosphate positioning of ATP.</text>
</comment>
<dbReference type="InterPro" id="IPR035911">
    <property type="entry name" value="MurE/MurF_N"/>
</dbReference>
<keyword evidence="13" id="KW-0460">Magnesium</keyword>
<evidence type="ECO:0000259" key="17">
    <source>
        <dbReference type="Pfam" id="PF08245"/>
    </source>
</evidence>
<keyword evidence="5 13" id="KW-0131">Cell cycle</keyword>
<dbReference type="NCBIfam" id="TIGR01085">
    <property type="entry name" value="murE"/>
    <property type="match status" value="1"/>
</dbReference>
<evidence type="ECO:0000256" key="5">
    <source>
        <dbReference type="ARBA" id="ARBA00023306"/>
    </source>
</evidence>
<comment type="subcellular location">
    <subcellularLocation>
        <location evidence="13 14">Cytoplasm</location>
    </subcellularLocation>
</comment>
<organism evidence="18 19">
    <name type="scientific">Candidatus Nitrospira neomarina</name>
    <dbReference type="NCBI Taxonomy" id="3020899"/>
    <lineage>
        <taxon>Bacteria</taxon>
        <taxon>Pseudomonadati</taxon>
        <taxon>Nitrospirota</taxon>
        <taxon>Nitrospiria</taxon>
        <taxon>Nitrospirales</taxon>
        <taxon>Nitrospiraceae</taxon>
        <taxon>Nitrospira</taxon>
    </lineage>
</organism>
<dbReference type="Pfam" id="PF08245">
    <property type="entry name" value="Mur_ligase_M"/>
    <property type="match status" value="1"/>
</dbReference>
<dbReference type="InterPro" id="IPR004101">
    <property type="entry name" value="Mur_ligase_C"/>
</dbReference>
<feature type="domain" description="Mur ligase N-terminal catalytic" evidence="15">
    <location>
        <begin position="23"/>
        <end position="99"/>
    </location>
</feature>
<dbReference type="GO" id="GO:0008360">
    <property type="term" value="P:regulation of cell shape"/>
    <property type="evidence" value="ECO:0007669"/>
    <property type="project" value="UniProtKB-KW"/>
</dbReference>
<feature type="binding site" evidence="13">
    <location>
        <begin position="415"/>
        <end position="418"/>
    </location>
    <ligand>
        <name>meso-2,6-diaminopimelate</name>
        <dbReference type="ChEBI" id="CHEBI:57791"/>
    </ligand>
</feature>
<evidence type="ECO:0000256" key="4">
    <source>
        <dbReference type="ARBA" id="ARBA00022984"/>
    </source>
</evidence>